<dbReference type="AlphaFoldDB" id="A0A5C5VAV0"/>
<keyword evidence="7 9" id="KW-0139">CF(1)</keyword>
<dbReference type="Pfam" id="PF02823">
    <property type="entry name" value="ATP-synt_DE_N"/>
    <property type="match status" value="1"/>
</dbReference>
<evidence type="ECO:0000256" key="5">
    <source>
        <dbReference type="ARBA" id="ARBA00023065"/>
    </source>
</evidence>
<dbReference type="InterPro" id="IPR020546">
    <property type="entry name" value="ATP_synth_F1_dsu/esu_N"/>
</dbReference>
<evidence type="ECO:0000313" key="12">
    <source>
        <dbReference type="EMBL" id="TWT35746.1"/>
    </source>
</evidence>
<dbReference type="GO" id="GO:0005524">
    <property type="term" value="F:ATP binding"/>
    <property type="evidence" value="ECO:0007669"/>
    <property type="project" value="UniProtKB-UniRule"/>
</dbReference>
<evidence type="ECO:0000256" key="7">
    <source>
        <dbReference type="ARBA" id="ARBA00023196"/>
    </source>
</evidence>
<dbReference type="InterPro" id="IPR001469">
    <property type="entry name" value="ATP_synth_F1_dsu/esu"/>
</dbReference>
<dbReference type="InterPro" id="IPR036771">
    <property type="entry name" value="ATPsynth_dsu/esu_N"/>
</dbReference>
<evidence type="ECO:0000256" key="4">
    <source>
        <dbReference type="ARBA" id="ARBA00022448"/>
    </source>
</evidence>
<keyword evidence="9" id="KW-0375">Hydrogen ion transport</keyword>
<proteinExistence type="inferred from homology"/>
<name>A0A5C5VAV0_9BACT</name>
<keyword evidence="5 9" id="KW-0406">Ion transport</keyword>
<comment type="caution">
    <text evidence="12">The sequence shown here is derived from an EMBL/GenBank/DDBJ whole genome shotgun (WGS) entry which is preliminary data.</text>
</comment>
<dbReference type="EMBL" id="SIHJ01000001">
    <property type="protein sequence ID" value="TWT35746.1"/>
    <property type="molecule type" value="Genomic_DNA"/>
</dbReference>
<dbReference type="SUPFAM" id="SSF51344">
    <property type="entry name" value="Epsilon subunit of F1F0-ATP synthase N-terminal domain"/>
    <property type="match status" value="1"/>
</dbReference>
<keyword evidence="4 9" id="KW-0813">Transport</keyword>
<evidence type="ECO:0000256" key="9">
    <source>
        <dbReference type="HAMAP-Rule" id="MF_00530"/>
    </source>
</evidence>
<dbReference type="Proteomes" id="UP000316714">
    <property type="component" value="Unassembled WGS sequence"/>
</dbReference>
<evidence type="ECO:0000256" key="10">
    <source>
        <dbReference type="RuleBase" id="RU003656"/>
    </source>
</evidence>
<evidence type="ECO:0000256" key="3">
    <source>
        <dbReference type="ARBA" id="ARBA00005712"/>
    </source>
</evidence>
<evidence type="ECO:0000256" key="6">
    <source>
        <dbReference type="ARBA" id="ARBA00023136"/>
    </source>
</evidence>
<gene>
    <name evidence="9 12" type="primary">atpC</name>
    <name evidence="12" type="ORF">KOR34_06400</name>
</gene>
<accession>A0A5C5VAV0</accession>
<dbReference type="GO" id="GO:0046933">
    <property type="term" value="F:proton-transporting ATP synthase activity, rotational mechanism"/>
    <property type="evidence" value="ECO:0007669"/>
    <property type="project" value="UniProtKB-UniRule"/>
</dbReference>
<dbReference type="HAMAP" id="MF_00530">
    <property type="entry name" value="ATP_synth_epsil_bac"/>
    <property type="match status" value="1"/>
</dbReference>
<sequence length="133" mass="14173">MADLPIKLVVVTPEMTIIDESVDSVVAPLFDGEIGIAKGHAPIIGRLGYGELRYRQSGQSTRFYVEGGFIQVSDDVVSVMTGRAMPVSQIDVAEARKQLDEAIARTASGAEAAARDRDIAQARGKLRVAKSAS</sequence>
<dbReference type="OrthoDB" id="277064at2"/>
<dbReference type="CDD" id="cd12152">
    <property type="entry name" value="F1-ATPase_delta"/>
    <property type="match status" value="1"/>
</dbReference>
<evidence type="ECO:0000256" key="2">
    <source>
        <dbReference type="ARBA" id="ARBA00004184"/>
    </source>
</evidence>
<organism evidence="12 13">
    <name type="scientific">Posidoniimonas corsicana</name>
    <dbReference type="NCBI Taxonomy" id="1938618"/>
    <lineage>
        <taxon>Bacteria</taxon>
        <taxon>Pseudomonadati</taxon>
        <taxon>Planctomycetota</taxon>
        <taxon>Planctomycetia</taxon>
        <taxon>Pirellulales</taxon>
        <taxon>Lacipirellulaceae</taxon>
        <taxon>Posidoniimonas</taxon>
    </lineage>
</organism>
<dbReference type="GO" id="GO:0045259">
    <property type="term" value="C:proton-transporting ATP synthase complex"/>
    <property type="evidence" value="ECO:0007669"/>
    <property type="project" value="UniProtKB-KW"/>
</dbReference>
<keyword evidence="13" id="KW-1185">Reference proteome</keyword>
<comment type="subunit">
    <text evidence="9 10">F-type ATPases have 2 components, CF(1) - the catalytic core - and CF(0) - the membrane proton channel. CF(1) has five subunits: alpha(3), beta(3), gamma(1), delta(1), epsilon(1). CF(0) has three main subunits: a, b and c.</text>
</comment>
<keyword evidence="6 9" id="KW-0472">Membrane</keyword>
<evidence type="ECO:0000256" key="8">
    <source>
        <dbReference type="ARBA" id="ARBA00023310"/>
    </source>
</evidence>
<keyword evidence="8 9" id="KW-0066">ATP synthesis</keyword>
<reference evidence="12 13" key="1">
    <citation type="submission" date="2019-02" db="EMBL/GenBank/DDBJ databases">
        <title>Deep-cultivation of Planctomycetes and their phenomic and genomic characterization uncovers novel biology.</title>
        <authorList>
            <person name="Wiegand S."/>
            <person name="Jogler M."/>
            <person name="Boedeker C."/>
            <person name="Pinto D."/>
            <person name="Vollmers J."/>
            <person name="Rivas-Marin E."/>
            <person name="Kohn T."/>
            <person name="Peeters S.H."/>
            <person name="Heuer A."/>
            <person name="Rast P."/>
            <person name="Oberbeckmann S."/>
            <person name="Bunk B."/>
            <person name="Jeske O."/>
            <person name="Meyerdierks A."/>
            <person name="Storesund J.E."/>
            <person name="Kallscheuer N."/>
            <person name="Luecker S."/>
            <person name="Lage O.M."/>
            <person name="Pohl T."/>
            <person name="Merkel B.J."/>
            <person name="Hornburger P."/>
            <person name="Mueller R.-W."/>
            <person name="Bruemmer F."/>
            <person name="Labrenz M."/>
            <person name="Spormann A.M."/>
            <person name="Op Den Camp H."/>
            <person name="Overmann J."/>
            <person name="Amann R."/>
            <person name="Jetten M.S.M."/>
            <person name="Mascher T."/>
            <person name="Medema M.H."/>
            <person name="Devos D.P."/>
            <person name="Kaster A.-K."/>
            <person name="Ovreas L."/>
            <person name="Rohde M."/>
            <person name="Galperin M.Y."/>
            <person name="Jogler C."/>
        </authorList>
    </citation>
    <scope>NUCLEOTIDE SEQUENCE [LARGE SCALE GENOMIC DNA]</scope>
    <source>
        <strain evidence="12 13">KOR34</strain>
    </source>
</reference>
<comment type="function">
    <text evidence="1 9">Produces ATP from ADP in the presence of a proton gradient across the membrane.</text>
</comment>
<evidence type="ECO:0000256" key="1">
    <source>
        <dbReference type="ARBA" id="ARBA00003543"/>
    </source>
</evidence>
<dbReference type="RefSeq" id="WP_146562125.1">
    <property type="nucleotide sequence ID" value="NZ_SIHJ01000001.1"/>
</dbReference>
<protein>
    <recommendedName>
        <fullName evidence="9">ATP synthase epsilon chain</fullName>
    </recommendedName>
    <alternativeName>
        <fullName evidence="9">ATP synthase F1 sector epsilon subunit</fullName>
    </alternativeName>
    <alternativeName>
        <fullName evidence="9">F-ATPase epsilon subunit</fullName>
    </alternativeName>
</protein>
<evidence type="ECO:0000313" key="13">
    <source>
        <dbReference type="Proteomes" id="UP000316714"/>
    </source>
</evidence>
<dbReference type="NCBIfam" id="TIGR01216">
    <property type="entry name" value="ATP_synt_epsi"/>
    <property type="match status" value="1"/>
</dbReference>
<dbReference type="GO" id="GO:0005886">
    <property type="term" value="C:plasma membrane"/>
    <property type="evidence" value="ECO:0007669"/>
    <property type="project" value="UniProtKB-SubCell"/>
</dbReference>
<dbReference type="PANTHER" id="PTHR13822">
    <property type="entry name" value="ATP SYNTHASE DELTA/EPSILON CHAIN"/>
    <property type="match status" value="1"/>
</dbReference>
<dbReference type="Gene3D" id="2.60.15.10">
    <property type="entry name" value="F0F1 ATP synthase delta/epsilon subunit, N-terminal"/>
    <property type="match status" value="1"/>
</dbReference>
<evidence type="ECO:0000259" key="11">
    <source>
        <dbReference type="Pfam" id="PF02823"/>
    </source>
</evidence>
<comment type="subcellular location">
    <subcellularLocation>
        <location evidence="9">Cell membrane</location>
        <topology evidence="9">Peripheral membrane protein</topology>
    </subcellularLocation>
    <subcellularLocation>
        <location evidence="2">Endomembrane system</location>
        <topology evidence="2">Peripheral membrane protein</topology>
    </subcellularLocation>
</comment>
<dbReference type="GO" id="GO:0012505">
    <property type="term" value="C:endomembrane system"/>
    <property type="evidence" value="ECO:0007669"/>
    <property type="project" value="UniProtKB-SubCell"/>
</dbReference>
<feature type="domain" description="ATP synthase F1 complex delta/epsilon subunit N-terminal" evidence="11">
    <location>
        <begin position="7"/>
        <end position="84"/>
    </location>
</feature>
<keyword evidence="9" id="KW-1003">Cell membrane</keyword>
<dbReference type="PANTHER" id="PTHR13822:SF10">
    <property type="entry name" value="ATP SYNTHASE EPSILON CHAIN, CHLOROPLASTIC"/>
    <property type="match status" value="1"/>
</dbReference>
<comment type="similarity">
    <text evidence="3 9 10">Belongs to the ATPase epsilon chain family.</text>
</comment>